<dbReference type="PANTHER" id="PTHR11070">
    <property type="entry name" value="UVRD / RECB / PCRA DNA HELICASE FAMILY MEMBER"/>
    <property type="match status" value="1"/>
</dbReference>
<dbReference type="InterPro" id="IPR000212">
    <property type="entry name" value="DNA_helicase_UvrD/REP"/>
</dbReference>
<dbReference type="STRING" id="1802301.A2664_01195"/>
<keyword evidence="5 11" id="KW-0067">ATP-binding</keyword>
<dbReference type="GO" id="GO:0033202">
    <property type="term" value="C:DNA helicase complex"/>
    <property type="evidence" value="ECO:0007669"/>
    <property type="project" value="TreeGrafter"/>
</dbReference>
<protein>
    <recommendedName>
        <fullName evidence="9">DNA 3'-5' helicase</fullName>
        <ecNumber evidence="9">5.6.2.4</ecNumber>
    </recommendedName>
</protein>
<dbReference type="Gene3D" id="1.10.486.10">
    <property type="entry name" value="PCRA, domain 4"/>
    <property type="match status" value="1"/>
</dbReference>
<reference evidence="14 15" key="1">
    <citation type="journal article" date="2016" name="Nat. Commun.">
        <title>Thousands of microbial genomes shed light on interconnected biogeochemical processes in an aquifer system.</title>
        <authorList>
            <person name="Anantharaman K."/>
            <person name="Brown C.T."/>
            <person name="Hug L.A."/>
            <person name="Sharon I."/>
            <person name="Castelle C.J."/>
            <person name="Probst A.J."/>
            <person name="Thomas B.C."/>
            <person name="Singh A."/>
            <person name="Wilkins M.J."/>
            <person name="Karaoz U."/>
            <person name="Brodie E.L."/>
            <person name="Williams K.H."/>
            <person name="Hubbard S.S."/>
            <person name="Banfield J.F."/>
        </authorList>
    </citation>
    <scope>NUCLEOTIDE SEQUENCE [LARGE SCALE GENOMIC DNA]</scope>
</reference>
<keyword evidence="6" id="KW-0238">DNA-binding</keyword>
<feature type="binding site" evidence="11">
    <location>
        <begin position="43"/>
        <end position="50"/>
    </location>
    <ligand>
        <name>ATP</name>
        <dbReference type="ChEBI" id="CHEBI:30616"/>
    </ligand>
</feature>
<dbReference type="InterPro" id="IPR013986">
    <property type="entry name" value="DExx_box_DNA_helicase_dom_sf"/>
</dbReference>
<dbReference type="GO" id="GO:0003677">
    <property type="term" value="F:DNA binding"/>
    <property type="evidence" value="ECO:0007669"/>
    <property type="project" value="UniProtKB-KW"/>
</dbReference>
<evidence type="ECO:0000256" key="5">
    <source>
        <dbReference type="ARBA" id="ARBA00022840"/>
    </source>
</evidence>
<feature type="domain" description="UvrD-like helicase ATP-binding" evidence="12">
    <location>
        <begin position="22"/>
        <end position="307"/>
    </location>
</feature>
<dbReference type="PROSITE" id="PS51198">
    <property type="entry name" value="UVRD_HELICASE_ATP_BIND"/>
    <property type="match status" value="1"/>
</dbReference>
<dbReference type="InterPro" id="IPR014017">
    <property type="entry name" value="DNA_helicase_UvrD-like_C"/>
</dbReference>
<dbReference type="CDD" id="cd17932">
    <property type="entry name" value="DEXQc_UvrD"/>
    <property type="match status" value="1"/>
</dbReference>
<comment type="caution">
    <text evidence="14">The sequence shown here is derived from an EMBL/GenBank/DDBJ whole genome shotgun (WGS) entry which is preliminary data.</text>
</comment>
<accession>A0A1G2M4C0</accession>
<evidence type="ECO:0000259" key="12">
    <source>
        <dbReference type="PROSITE" id="PS51198"/>
    </source>
</evidence>
<evidence type="ECO:0000256" key="8">
    <source>
        <dbReference type="ARBA" id="ARBA00034617"/>
    </source>
</evidence>
<dbReference type="SUPFAM" id="SSF52540">
    <property type="entry name" value="P-loop containing nucleoside triphosphate hydrolases"/>
    <property type="match status" value="1"/>
</dbReference>
<dbReference type="Pfam" id="PF00580">
    <property type="entry name" value="UvrD-helicase"/>
    <property type="match status" value="1"/>
</dbReference>
<evidence type="ECO:0000256" key="3">
    <source>
        <dbReference type="ARBA" id="ARBA00022801"/>
    </source>
</evidence>
<keyword evidence="3 11" id="KW-0378">Hydrolase</keyword>
<dbReference type="EC" id="5.6.2.4" evidence="9"/>
<dbReference type="PANTHER" id="PTHR11070:SF2">
    <property type="entry name" value="ATP-DEPENDENT DNA HELICASE SRS2"/>
    <property type="match status" value="1"/>
</dbReference>
<evidence type="ECO:0000313" key="14">
    <source>
        <dbReference type="EMBL" id="OHA17949.1"/>
    </source>
</evidence>
<evidence type="ECO:0000256" key="2">
    <source>
        <dbReference type="ARBA" id="ARBA00022741"/>
    </source>
</evidence>
<dbReference type="Pfam" id="PF13361">
    <property type="entry name" value="UvrD_C"/>
    <property type="match status" value="1"/>
</dbReference>
<comment type="similarity">
    <text evidence="1">Belongs to the helicase family. UvrD subfamily.</text>
</comment>
<dbReference type="GO" id="GO:0005829">
    <property type="term" value="C:cytosol"/>
    <property type="evidence" value="ECO:0007669"/>
    <property type="project" value="TreeGrafter"/>
</dbReference>
<evidence type="ECO:0000256" key="4">
    <source>
        <dbReference type="ARBA" id="ARBA00022806"/>
    </source>
</evidence>
<evidence type="ECO:0000313" key="15">
    <source>
        <dbReference type="Proteomes" id="UP000178873"/>
    </source>
</evidence>
<evidence type="ECO:0000259" key="13">
    <source>
        <dbReference type="PROSITE" id="PS51217"/>
    </source>
</evidence>
<dbReference type="GO" id="GO:0016887">
    <property type="term" value="F:ATP hydrolysis activity"/>
    <property type="evidence" value="ECO:0007669"/>
    <property type="project" value="RHEA"/>
</dbReference>
<proteinExistence type="inferred from homology"/>
<dbReference type="InterPro" id="IPR014016">
    <property type="entry name" value="UvrD-like_ATP-bd"/>
</dbReference>
<keyword evidence="7" id="KW-0413">Isomerase</keyword>
<keyword evidence="2 11" id="KW-0547">Nucleotide-binding</keyword>
<feature type="domain" description="UvrD-like helicase C-terminal" evidence="13">
    <location>
        <begin position="308"/>
        <end position="564"/>
    </location>
</feature>
<evidence type="ECO:0000256" key="6">
    <source>
        <dbReference type="ARBA" id="ARBA00023125"/>
    </source>
</evidence>
<gene>
    <name evidence="14" type="ORF">A2664_01195</name>
</gene>
<evidence type="ECO:0000256" key="10">
    <source>
        <dbReference type="ARBA" id="ARBA00048988"/>
    </source>
</evidence>
<dbReference type="GO" id="GO:0005524">
    <property type="term" value="F:ATP binding"/>
    <property type="evidence" value="ECO:0007669"/>
    <property type="project" value="UniProtKB-UniRule"/>
</dbReference>
<dbReference type="InterPro" id="IPR027417">
    <property type="entry name" value="P-loop_NTPase"/>
</dbReference>
<dbReference type="EMBL" id="MHRF01000010">
    <property type="protein sequence ID" value="OHA17949.1"/>
    <property type="molecule type" value="Genomic_DNA"/>
</dbReference>
<evidence type="ECO:0000256" key="11">
    <source>
        <dbReference type="PROSITE-ProRule" id="PRU00560"/>
    </source>
</evidence>
<dbReference type="CDD" id="cd18807">
    <property type="entry name" value="SF1_C_UvrD"/>
    <property type="match status" value="1"/>
</dbReference>
<dbReference type="Proteomes" id="UP000178873">
    <property type="component" value="Unassembled WGS sequence"/>
</dbReference>
<dbReference type="GO" id="GO:0043138">
    <property type="term" value="F:3'-5' DNA helicase activity"/>
    <property type="evidence" value="ECO:0007669"/>
    <property type="project" value="UniProtKB-EC"/>
</dbReference>
<organism evidence="14 15">
    <name type="scientific">Candidatus Taylorbacteria bacterium RIFCSPHIGHO2_01_FULL_46_22b</name>
    <dbReference type="NCBI Taxonomy" id="1802301"/>
    <lineage>
        <taxon>Bacteria</taxon>
        <taxon>Candidatus Tayloriibacteriota</taxon>
    </lineage>
</organism>
<sequence>MANKLDIIVIEGLLWYSLCYFMDNLNHEQEQAVKATGPVLVLAGAGAGKTRTIIARIIHLITKGASPKEILAITFTNKAAKEMRERVRHALLTHPIASRDREEPWVGTFHALCAELLRKHGELLSIKRHFSIYNRGDSRQTIKHAMEEMGIDPKQFDPARMLSAISREKGNLSTPEKLKGNGQGDRGPVLIARIWERYDALLAKDQALDFDDILQKAVVLLERHPEILAHYQKQWKFIHVDEYQDTNRAQYALIELLAREHKNLFVVGDVDQTIYTWRGAYIQNLLKFEKSYPGTTVVLLEDNYRSTKTIIEAANAVIKKNTIRYDKTLRTQNPQGEPIGVYAAYDENDEALFVAEKSRELINRGVSAGSIAVLYRANFQSRVLEQAFLEHNIPYQVLGTRFFERKEVKDVLAFIRLALNPDSSGDLRRIINVPARGIGKLTILKILAGKEADLPAGMHKKIADFRNLLERIKVVALSKKPSETIKFVIRESGLETLFASKHEEDVERLENIRELATVATSYDQLSPQEGIEKLLADVSLASEQDELSENREAVRLMTVHAAKGLEFNSVFITGLEQDLFPHLRMIESQTPEEAEEERRLFYVAITRARTKVFLTYANIRTTFGNRHTNLPSEFLSDIEETAWQNETPPSQSPKTIFFD</sequence>
<dbReference type="AlphaFoldDB" id="A0A1G2M4C0"/>
<keyword evidence="4 11" id="KW-0347">Helicase</keyword>
<dbReference type="Gene3D" id="3.40.50.300">
    <property type="entry name" value="P-loop containing nucleotide triphosphate hydrolases"/>
    <property type="match status" value="2"/>
</dbReference>
<dbReference type="PROSITE" id="PS51217">
    <property type="entry name" value="UVRD_HELICASE_CTER"/>
    <property type="match status" value="1"/>
</dbReference>
<dbReference type="Gene3D" id="1.10.10.160">
    <property type="match status" value="1"/>
</dbReference>
<name>A0A1G2M4C0_9BACT</name>
<comment type="catalytic activity">
    <reaction evidence="8">
        <text>Couples ATP hydrolysis with the unwinding of duplex DNA by translocating in the 3'-5' direction.</text>
        <dbReference type="EC" id="5.6.2.4"/>
    </reaction>
</comment>
<evidence type="ECO:0000256" key="9">
    <source>
        <dbReference type="ARBA" id="ARBA00034808"/>
    </source>
</evidence>
<evidence type="ECO:0000256" key="7">
    <source>
        <dbReference type="ARBA" id="ARBA00023235"/>
    </source>
</evidence>
<evidence type="ECO:0000256" key="1">
    <source>
        <dbReference type="ARBA" id="ARBA00009922"/>
    </source>
</evidence>
<dbReference type="GO" id="GO:0000725">
    <property type="term" value="P:recombinational repair"/>
    <property type="evidence" value="ECO:0007669"/>
    <property type="project" value="TreeGrafter"/>
</dbReference>
<comment type="catalytic activity">
    <reaction evidence="10">
        <text>ATP + H2O = ADP + phosphate + H(+)</text>
        <dbReference type="Rhea" id="RHEA:13065"/>
        <dbReference type="ChEBI" id="CHEBI:15377"/>
        <dbReference type="ChEBI" id="CHEBI:15378"/>
        <dbReference type="ChEBI" id="CHEBI:30616"/>
        <dbReference type="ChEBI" id="CHEBI:43474"/>
        <dbReference type="ChEBI" id="CHEBI:456216"/>
        <dbReference type="EC" id="5.6.2.4"/>
    </reaction>
</comment>